<dbReference type="SUPFAM" id="SSF53448">
    <property type="entry name" value="Nucleotide-diphospho-sugar transferases"/>
    <property type="match status" value="1"/>
</dbReference>
<accession>A0A849HFQ8</accession>
<keyword evidence="3" id="KW-0328">Glycosyltransferase</keyword>
<dbReference type="Pfam" id="PF00535">
    <property type="entry name" value="Glycos_transf_2"/>
    <property type="match status" value="1"/>
</dbReference>
<evidence type="ECO:0000256" key="3">
    <source>
        <dbReference type="ARBA" id="ARBA00022676"/>
    </source>
</evidence>
<dbReference type="PANTHER" id="PTHR48090">
    <property type="entry name" value="UNDECAPRENYL-PHOSPHATE 4-DEOXY-4-FORMAMIDO-L-ARABINOSE TRANSFERASE-RELATED"/>
    <property type="match status" value="1"/>
</dbReference>
<evidence type="ECO:0000256" key="7">
    <source>
        <dbReference type="ARBA" id="ARBA00023136"/>
    </source>
</evidence>
<dbReference type="InterPro" id="IPR029044">
    <property type="entry name" value="Nucleotide-diphossugar_trans"/>
</dbReference>
<dbReference type="InterPro" id="IPR050256">
    <property type="entry name" value="Glycosyltransferase_2"/>
</dbReference>
<evidence type="ECO:0000256" key="5">
    <source>
        <dbReference type="ARBA" id="ARBA00022692"/>
    </source>
</evidence>
<dbReference type="CDD" id="cd04187">
    <property type="entry name" value="DPM1_like_bac"/>
    <property type="match status" value="1"/>
</dbReference>
<proteinExistence type="inferred from homology"/>
<dbReference type="GO" id="GO:0016757">
    <property type="term" value="F:glycosyltransferase activity"/>
    <property type="evidence" value="ECO:0007669"/>
    <property type="project" value="UniProtKB-KW"/>
</dbReference>
<feature type="domain" description="Glycosyltransferase 2-like" evidence="9">
    <location>
        <begin position="6"/>
        <end position="166"/>
    </location>
</feature>
<evidence type="ECO:0000256" key="4">
    <source>
        <dbReference type="ARBA" id="ARBA00022679"/>
    </source>
</evidence>
<dbReference type="Proteomes" id="UP000588586">
    <property type="component" value="Unassembled WGS sequence"/>
</dbReference>
<name>A0A849HFQ8_9MICO</name>
<comment type="caution">
    <text evidence="10">The sequence shown here is derived from an EMBL/GenBank/DDBJ whole genome shotgun (WGS) entry which is preliminary data.</text>
</comment>
<evidence type="ECO:0000256" key="1">
    <source>
        <dbReference type="ARBA" id="ARBA00004141"/>
    </source>
</evidence>
<keyword evidence="7 8" id="KW-0472">Membrane</keyword>
<evidence type="ECO:0000256" key="6">
    <source>
        <dbReference type="ARBA" id="ARBA00022989"/>
    </source>
</evidence>
<evidence type="ECO:0000313" key="11">
    <source>
        <dbReference type="Proteomes" id="UP000588586"/>
    </source>
</evidence>
<reference evidence="10 11" key="1">
    <citation type="submission" date="2020-04" db="EMBL/GenBank/DDBJ databases">
        <title>Knoellia sp. isolate from air conditioner.</title>
        <authorList>
            <person name="Chea S."/>
            <person name="Kim D.-U."/>
        </authorList>
    </citation>
    <scope>NUCLEOTIDE SEQUENCE [LARGE SCALE GENOMIC DNA]</scope>
    <source>
        <strain evidence="10 11">DB2414S</strain>
    </source>
</reference>
<keyword evidence="6 8" id="KW-1133">Transmembrane helix</keyword>
<comment type="similarity">
    <text evidence="2">Belongs to the glycosyltransferase 2 family.</text>
</comment>
<comment type="subcellular location">
    <subcellularLocation>
        <location evidence="1">Membrane</location>
        <topology evidence="1">Multi-pass membrane protein</topology>
    </subcellularLocation>
</comment>
<evidence type="ECO:0000256" key="2">
    <source>
        <dbReference type="ARBA" id="ARBA00006739"/>
    </source>
</evidence>
<feature type="transmembrane region" description="Helical" evidence="8">
    <location>
        <begin position="263"/>
        <end position="288"/>
    </location>
</feature>
<keyword evidence="4 10" id="KW-0808">Transferase</keyword>
<dbReference type="GO" id="GO:0005886">
    <property type="term" value="C:plasma membrane"/>
    <property type="evidence" value="ECO:0007669"/>
    <property type="project" value="TreeGrafter"/>
</dbReference>
<organism evidence="10 11">
    <name type="scientific">Knoellia koreensis</name>
    <dbReference type="NCBI Taxonomy" id="2730921"/>
    <lineage>
        <taxon>Bacteria</taxon>
        <taxon>Bacillati</taxon>
        <taxon>Actinomycetota</taxon>
        <taxon>Actinomycetes</taxon>
        <taxon>Micrococcales</taxon>
        <taxon>Intrasporangiaceae</taxon>
        <taxon>Knoellia</taxon>
    </lineage>
</organism>
<keyword evidence="5 8" id="KW-0812">Transmembrane</keyword>
<dbReference type="InterPro" id="IPR001173">
    <property type="entry name" value="Glyco_trans_2-like"/>
</dbReference>
<evidence type="ECO:0000313" key="10">
    <source>
        <dbReference type="EMBL" id="NNM45444.1"/>
    </source>
</evidence>
<sequence length="330" mass="35463">MPVELSIVIPVYNEEDVLPLLADRLRPVAEGLDAAYEVITVDDGSTDLSPVVLQRLRRDWPQLRVVRLRANAGHQAAISAGLATARGDYVVTLDADLQDPPEVIAPMLTAAREQGVDVVYGVRGDRSTDTAFKRLSARAFYRVIRTLSGTHAQVDAGDYRLMSRATVDAINALPEQHRVLRFVVPALGFPSASVTYRRDERAAGTSKYPLAKMIRLSLDSVTGFSTAPLRFATWLGLLGGVAAFGLLLYALVAMALGHTLPGWTSTVVAVAGVGAVQLLCVGILGEYVGRMYTHLQARPTYFIAYDSLTGTGPGAVSGADEPARTESRRA</sequence>
<dbReference type="AlphaFoldDB" id="A0A849HFQ8"/>
<feature type="transmembrane region" description="Helical" evidence="8">
    <location>
        <begin position="234"/>
        <end position="257"/>
    </location>
</feature>
<dbReference type="Gene3D" id="3.90.550.10">
    <property type="entry name" value="Spore Coat Polysaccharide Biosynthesis Protein SpsA, Chain A"/>
    <property type="match status" value="1"/>
</dbReference>
<protein>
    <submittedName>
        <fullName evidence="10">Glycosyltransferase family 2 protein</fullName>
    </submittedName>
</protein>
<gene>
    <name evidence="10" type="ORF">HJG52_05425</name>
</gene>
<dbReference type="EMBL" id="JABEPQ010000001">
    <property type="protein sequence ID" value="NNM45444.1"/>
    <property type="molecule type" value="Genomic_DNA"/>
</dbReference>
<dbReference type="PANTHER" id="PTHR48090:SF1">
    <property type="entry name" value="PROPHAGE BACTOPRENOL GLUCOSYL TRANSFERASE HOMOLOG"/>
    <property type="match status" value="1"/>
</dbReference>
<evidence type="ECO:0000259" key="9">
    <source>
        <dbReference type="Pfam" id="PF00535"/>
    </source>
</evidence>
<keyword evidence="11" id="KW-1185">Reference proteome</keyword>
<evidence type="ECO:0000256" key="8">
    <source>
        <dbReference type="SAM" id="Phobius"/>
    </source>
</evidence>